<keyword evidence="5" id="KW-1133">Transmembrane helix</keyword>
<reference evidence="9" key="1">
    <citation type="journal article" date="2020" name="Nature">
        <title>Giant virus diversity and host interactions through global metagenomics.</title>
        <authorList>
            <person name="Schulz F."/>
            <person name="Roux S."/>
            <person name="Paez-Espino D."/>
            <person name="Jungbluth S."/>
            <person name="Walsh D.A."/>
            <person name="Denef V.J."/>
            <person name="McMahon K.D."/>
            <person name="Konstantinidis K.T."/>
            <person name="Eloe-Fadrosh E.A."/>
            <person name="Kyrpides N.C."/>
            <person name="Woyke T."/>
        </authorList>
    </citation>
    <scope>NUCLEOTIDE SEQUENCE</scope>
    <source>
        <strain evidence="9">GVMAG-M-3300001348-25</strain>
    </source>
</reference>
<dbReference type="GO" id="GO:0016491">
    <property type="term" value="F:oxidoreductase activity"/>
    <property type="evidence" value="ECO:0007669"/>
    <property type="project" value="InterPro"/>
</dbReference>
<dbReference type="Pfam" id="PF08659">
    <property type="entry name" value="KR"/>
    <property type="match status" value="1"/>
</dbReference>
<dbReference type="SUPFAM" id="SSF50129">
    <property type="entry name" value="GroES-like"/>
    <property type="match status" value="1"/>
</dbReference>
<dbReference type="Pfam" id="PF00109">
    <property type="entry name" value="ketoacyl-synt"/>
    <property type="match status" value="1"/>
</dbReference>
<dbReference type="InterPro" id="IPR057326">
    <property type="entry name" value="KR_dom"/>
</dbReference>
<dbReference type="InterPro" id="IPR049900">
    <property type="entry name" value="PKS_mFAS_DH"/>
</dbReference>
<dbReference type="SMART" id="SM00829">
    <property type="entry name" value="PKS_ER"/>
    <property type="match status" value="1"/>
</dbReference>
<evidence type="ECO:0000259" key="6">
    <source>
        <dbReference type="PROSITE" id="PS50075"/>
    </source>
</evidence>
<dbReference type="SUPFAM" id="SSF51735">
    <property type="entry name" value="NAD(P)-binding Rossmann-fold domains"/>
    <property type="match status" value="2"/>
</dbReference>
<evidence type="ECO:0000256" key="2">
    <source>
        <dbReference type="ARBA" id="ARBA00022553"/>
    </source>
</evidence>
<dbReference type="GO" id="GO:0004315">
    <property type="term" value="F:3-oxoacyl-[acyl-carrier-protein] synthase activity"/>
    <property type="evidence" value="ECO:0007669"/>
    <property type="project" value="InterPro"/>
</dbReference>
<dbReference type="Gene3D" id="3.40.50.720">
    <property type="entry name" value="NAD(P)-binding Rossmann-like Domain"/>
    <property type="match status" value="1"/>
</dbReference>
<dbReference type="InterPro" id="IPR020841">
    <property type="entry name" value="PKS_Beta-ketoAc_synthase_dom"/>
</dbReference>
<evidence type="ECO:0000313" key="9">
    <source>
        <dbReference type="EMBL" id="QHT28459.1"/>
    </source>
</evidence>
<dbReference type="Pfam" id="PF00550">
    <property type="entry name" value="PP-binding"/>
    <property type="match status" value="1"/>
</dbReference>
<dbReference type="PANTHER" id="PTHR45681">
    <property type="entry name" value="POLYKETIDE SYNTHASE 44-RELATED"/>
    <property type="match status" value="1"/>
</dbReference>
<dbReference type="Gene3D" id="3.10.129.110">
    <property type="entry name" value="Polyketide synthase dehydratase"/>
    <property type="match status" value="1"/>
</dbReference>
<dbReference type="PROSITE" id="PS52019">
    <property type="entry name" value="PKS_MFAS_DH"/>
    <property type="match status" value="1"/>
</dbReference>
<dbReference type="InterPro" id="IPR018201">
    <property type="entry name" value="Ketoacyl_synth_AS"/>
</dbReference>
<dbReference type="InterPro" id="IPR016039">
    <property type="entry name" value="Thiolase-like"/>
</dbReference>
<dbReference type="InterPro" id="IPR050444">
    <property type="entry name" value="Polyketide_Synthase"/>
</dbReference>
<dbReference type="SUPFAM" id="SSF53901">
    <property type="entry name" value="Thiolase-like"/>
    <property type="match status" value="1"/>
</dbReference>
<keyword evidence="5" id="KW-0472">Membrane</keyword>
<dbReference type="InterPro" id="IPR014043">
    <property type="entry name" value="Acyl_transferase_dom"/>
</dbReference>
<dbReference type="InterPro" id="IPR032821">
    <property type="entry name" value="PKS_assoc"/>
</dbReference>
<keyword evidence="4" id="KW-0521">NADP</keyword>
<dbReference type="Gene3D" id="3.40.47.10">
    <property type="match status" value="1"/>
</dbReference>
<evidence type="ECO:0000256" key="1">
    <source>
        <dbReference type="ARBA" id="ARBA00022450"/>
    </source>
</evidence>
<dbReference type="Pfam" id="PF00107">
    <property type="entry name" value="ADH_zinc_N"/>
    <property type="match status" value="1"/>
</dbReference>
<dbReference type="GO" id="GO:0006633">
    <property type="term" value="P:fatty acid biosynthetic process"/>
    <property type="evidence" value="ECO:0007669"/>
    <property type="project" value="InterPro"/>
</dbReference>
<dbReference type="InterPro" id="IPR014030">
    <property type="entry name" value="Ketoacyl_synth_N"/>
</dbReference>
<keyword evidence="2" id="KW-0597">Phosphoprotein</keyword>
<proteinExistence type="predicted"/>
<dbReference type="Gene3D" id="3.40.366.10">
    <property type="entry name" value="Malonyl-Coenzyme A Acyl Carrier Protein, domain 2"/>
    <property type="match status" value="1"/>
</dbReference>
<dbReference type="SMART" id="SM00825">
    <property type="entry name" value="PKS_KS"/>
    <property type="match status" value="1"/>
</dbReference>
<dbReference type="Pfam" id="PF02801">
    <property type="entry name" value="Ketoacyl-synt_C"/>
    <property type="match status" value="1"/>
</dbReference>
<dbReference type="InterPro" id="IPR009081">
    <property type="entry name" value="PP-bd_ACP"/>
</dbReference>
<dbReference type="InterPro" id="IPR036291">
    <property type="entry name" value="NAD(P)-bd_dom_sf"/>
</dbReference>
<evidence type="ECO:0000256" key="3">
    <source>
        <dbReference type="ARBA" id="ARBA00022679"/>
    </source>
</evidence>
<dbReference type="InterPro" id="IPR016035">
    <property type="entry name" value="Acyl_Trfase/lysoPLipase"/>
</dbReference>
<accession>A0A6C0EJI7</accession>
<feature type="domain" description="Ketosynthase family 3 (KS3)" evidence="7">
    <location>
        <begin position="1"/>
        <end position="421"/>
    </location>
</feature>
<dbReference type="Pfam" id="PF08240">
    <property type="entry name" value="ADH_N"/>
    <property type="match status" value="1"/>
</dbReference>
<dbReference type="InterPro" id="IPR014031">
    <property type="entry name" value="Ketoacyl_synth_C"/>
</dbReference>
<dbReference type="CDD" id="cd00833">
    <property type="entry name" value="PKS"/>
    <property type="match status" value="1"/>
</dbReference>
<dbReference type="SUPFAM" id="SSF52151">
    <property type="entry name" value="FabD/lysophospholipase-like"/>
    <property type="match status" value="1"/>
</dbReference>
<evidence type="ECO:0000256" key="4">
    <source>
        <dbReference type="ARBA" id="ARBA00022857"/>
    </source>
</evidence>
<dbReference type="SMART" id="SM00827">
    <property type="entry name" value="PKS_AT"/>
    <property type="match status" value="1"/>
</dbReference>
<dbReference type="EMBL" id="MN738858">
    <property type="protein sequence ID" value="QHT28459.1"/>
    <property type="molecule type" value="Genomic_DNA"/>
</dbReference>
<dbReference type="Pfam" id="PF16197">
    <property type="entry name" value="KAsynt_C_assoc"/>
    <property type="match status" value="1"/>
</dbReference>
<evidence type="ECO:0000259" key="7">
    <source>
        <dbReference type="PROSITE" id="PS52004"/>
    </source>
</evidence>
<protein>
    <submittedName>
        <fullName evidence="9">Uncharacterized protein</fullName>
    </submittedName>
</protein>
<dbReference type="PROSITE" id="PS00606">
    <property type="entry name" value="KS3_1"/>
    <property type="match status" value="1"/>
</dbReference>
<dbReference type="Gene3D" id="3.90.180.10">
    <property type="entry name" value="Medium-chain alcohol dehydrogenases, catalytic domain"/>
    <property type="match status" value="1"/>
</dbReference>
<dbReference type="Gene3D" id="3.30.70.3290">
    <property type="match status" value="1"/>
</dbReference>
<dbReference type="InterPro" id="IPR013968">
    <property type="entry name" value="PKS_KR"/>
</dbReference>
<dbReference type="InterPro" id="IPR001227">
    <property type="entry name" value="Ac_transferase_dom_sf"/>
</dbReference>
<dbReference type="PANTHER" id="PTHR45681:SF6">
    <property type="entry name" value="POLYKETIDE SYNTHASE 37"/>
    <property type="match status" value="1"/>
</dbReference>
<keyword evidence="1" id="KW-0596">Phosphopantetheine</keyword>
<feature type="domain" description="Carrier" evidence="6">
    <location>
        <begin position="1882"/>
        <end position="1959"/>
    </location>
</feature>
<feature type="transmembrane region" description="Helical" evidence="5">
    <location>
        <begin position="2014"/>
        <end position="2036"/>
    </location>
</feature>
<dbReference type="InterPro" id="IPR042104">
    <property type="entry name" value="PKS_dehydratase_sf"/>
</dbReference>
<evidence type="ECO:0000259" key="8">
    <source>
        <dbReference type="PROSITE" id="PS52019"/>
    </source>
</evidence>
<sequence>MDIAIVGLSLKLPNNIDNLDDLYDILKNKIDCISEHPNERFNTDFYFDKNNASAKINTNQGGYLSNIYDFDNDFFKISNKEAKTTDPQQRILLELVYEALQDANIQLESIKNTNTGVFVGSCNAEYFANQTEDPTLCNEYSVTGGLLTLLSNRISYFYDLKGPSMTIDSACSSSGYALHHACKSILSGETDTCIVGGSNLIINPETSIGFSQGHFLSPDGRCKTFDQSANGYIRSEGCVIFILKKLDQAIQDNNKIYAVIKQTSVNQDGKTNSITMPNQKQQQALLQQCYKDVNIDDVCYVEAHGTGTMLGDKIEANSIGRVLGKTRDISTGDLHIGSLKSVLGHTEATSGLASLCKMIVMMQKKELLPNLHFHTPSENIDFQDLRLHVVTETLPIEREHIVMGVNNYGFGGSNFHCVLENYVSDVDYDIGSEINSLEVDAQNKLHLLCVYGNNEESIGKNIFPFLEYEQNDFLKYVYNQNLSYKQDEAKIYIVENKEDFESNVFNPQENSELSCVYGSFHKRKPKIGFVFCGQGPQFINMGLEFMETFPAFRNKILECDSIWKSIAQFSFIEKYGMFIHNDAINYEQLPIHDPIVAQPSITFFQIALLELYASYGVCPEVVIGHSAGEQAAFYASGAISLYDTIHIAYYRSILQQKTSGKGNMLVVNQHIRTIDEILEKHSDLELAVINSVESYVLAGETNNIIALKNELGEEQISCAIIKGNCPFHSSFQDIIKDDIVKHTQHIQCNKTHAELLSTTTGFTFDQSDYLKEYWWDNIRHVVQFHDVIDQCNNVDIFVEIAPHSVLETSIVTTLPNALVLASANRKENSARRFMATLSKLYFSGIDLDFTNIGIHNNQCFPKYVWNKHTFMQKSVSTIERHHHIPHKLNHIRFHPKSYPYIYDHVIKNKAILPTVTYIDLIHTHLLENHNCISDFNIYDMYSIDDTHIDFDVKQSPGTGNHYEFISDNMKYLSFRLCDVSIDHTQDLSLRGKCNKLLDSHIRLTKQQMVKILSNKNYNFKDSLHQFENGYLGHDSILFRLPCIANKNHGIYPPIMDGMITSNMIMQGLTNNIQYLPGHIDNILYFHHNLCEPCYMYCEKVSETEYNIVCDSYLLNNNFEIIMKMENIVSRSVDGSNTKTYNIDFMAVDNGVEDDGVVEDDDKIDDYDLVTLKPEFHSIYHILKENKRAIYTIDISVHYEIVGFIRTCLNEIHFTSPILFHIVYHKNNQPSLLTCLDMKKYSIIVSKHQELFFSNGRENENEDKYLLSQMKLQDYVIPNFYSNNYCLSYKHKGNVDNLMFQHVTPMPLEENEVRVYVKSCALNFKDISVIYDLIPDKYLGYELSGIVSESRSTSFKKGDLVFGTNMNRPNHGIGNFVTCHEKDVFHHVSRFDFSQNASIGISYGTAYLALIHFATISSNDVVLIHSATGGLGIAAIEICKMIGCKVIATAGSKEKREYLQKYQHVVCISDSRCIETYKKDVMDFTDGKGVDVVLASTIQEFLEANLSLLKPCGKYLDVGKRQIYENHGLPLHYFINNIQYYSIHIDKLHVSNNDLVRNCMTSLCDLFEQEALELMPITRYSIEHMKDAFTCLSKSNHIGKIVLDIDETFYPETCLFPTTIFDHKKYYLITGGFGGLGMKLTEWMISYGARNFILTTRNYNEHNKQTIDHLIDKMKDDNKETNFVIFETDLMDYSYLNQFLSSYDIDGAFHLAGLIQDKMMENIFHGSSVDDSIDSIMNVKVKGLQHVSNYLQDKPHRFFVAFSSIVSLFGNPGQSIYSAANSYMDEFCRMRNQNDLPGLSICLGAIGGCGMIFNDFTLAETMMSNGIDFTIYFSLFEKMKHCLFDSKISNVCICDQDWNKLTNLKFVEPFIDYLQNDDHMLQIDIEQYQNDLVSFLCKLIEMNVEDFDKTQNLISYGVDSIMSMEIANFCRDELSIPIRQIDILQGISVDDILRKNSNLVIKQNSDINNANGNERKFIFKSNNSVSDDFVDEFDVMNEFSNSEKNNNSIVGFDHLLFFSILLWFFIYMYKVSLLTMFESIMHP</sequence>
<keyword evidence="3" id="KW-0808">Transferase</keyword>
<evidence type="ECO:0000256" key="5">
    <source>
        <dbReference type="SAM" id="Phobius"/>
    </source>
</evidence>
<feature type="domain" description="PKS/mFAS DH" evidence="8">
    <location>
        <begin position="868"/>
        <end position="1138"/>
    </location>
</feature>
<name>A0A6C0EJI7_9ZZZZ</name>
<dbReference type="CDD" id="cd05195">
    <property type="entry name" value="enoyl_red"/>
    <property type="match status" value="1"/>
</dbReference>
<dbReference type="InterPro" id="IPR013154">
    <property type="entry name" value="ADH-like_N"/>
</dbReference>
<dbReference type="SUPFAM" id="SSF47336">
    <property type="entry name" value="ACP-like"/>
    <property type="match status" value="1"/>
</dbReference>
<dbReference type="InterPro" id="IPR011032">
    <property type="entry name" value="GroES-like_sf"/>
</dbReference>
<organism evidence="9">
    <name type="scientific">viral metagenome</name>
    <dbReference type="NCBI Taxonomy" id="1070528"/>
    <lineage>
        <taxon>unclassified sequences</taxon>
        <taxon>metagenomes</taxon>
        <taxon>organismal metagenomes</taxon>
    </lineage>
</organism>
<dbReference type="Pfam" id="PF00698">
    <property type="entry name" value="Acyl_transf_1"/>
    <property type="match status" value="1"/>
</dbReference>
<dbReference type="PROSITE" id="PS50075">
    <property type="entry name" value="CARRIER"/>
    <property type="match status" value="1"/>
</dbReference>
<dbReference type="InterPro" id="IPR013149">
    <property type="entry name" value="ADH-like_C"/>
</dbReference>
<dbReference type="InterPro" id="IPR020843">
    <property type="entry name" value="ER"/>
</dbReference>
<dbReference type="SMART" id="SM00822">
    <property type="entry name" value="PKS_KR"/>
    <property type="match status" value="1"/>
</dbReference>
<keyword evidence="5" id="KW-0812">Transmembrane</keyword>
<dbReference type="PROSITE" id="PS52004">
    <property type="entry name" value="KS3_2"/>
    <property type="match status" value="1"/>
</dbReference>
<dbReference type="InterPro" id="IPR036736">
    <property type="entry name" value="ACP-like_sf"/>
</dbReference>